<accession>A0A6J6M4T6</accession>
<dbReference type="InterPro" id="IPR012338">
    <property type="entry name" value="Beta-lactam/transpept-like"/>
</dbReference>
<name>A0A6J6M4T6_9ZZZZ</name>
<dbReference type="SUPFAM" id="SSF56601">
    <property type="entry name" value="beta-lactamase/transpeptidase-like"/>
    <property type="match status" value="1"/>
</dbReference>
<evidence type="ECO:0000256" key="1">
    <source>
        <dbReference type="ARBA" id="ARBA00006096"/>
    </source>
</evidence>
<evidence type="ECO:0000256" key="2">
    <source>
        <dbReference type="ARBA" id="ARBA00022801"/>
    </source>
</evidence>
<evidence type="ECO:0000313" key="3">
    <source>
        <dbReference type="EMBL" id="CAB4667884.1"/>
    </source>
</evidence>
<dbReference type="PANTHER" id="PTHR30023:SF0">
    <property type="entry name" value="PENICILLIN-SENSITIVE CARBOXYPEPTIDASE A"/>
    <property type="match status" value="1"/>
</dbReference>
<dbReference type="PANTHER" id="PTHR30023">
    <property type="entry name" value="D-ALANYL-D-ALANINE CARBOXYPEPTIDASE"/>
    <property type="match status" value="1"/>
</dbReference>
<gene>
    <name evidence="3" type="ORF">UFOPK2295_00610</name>
</gene>
<organism evidence="3">
    <name type="scientific">freshwater metagenome</name>
    <dbReference type="NCBI Taxonomy" id="449393"/>
    <lineage>
        <taxon>unclassified sequences</taxon>
        <taxon>metagenomes</taxon>
        <taxon>ecological metagenomes</taxon>
    </lineage>
</organism>
<comment type="similarity">
    <text evidence="1">Belongs to the peptidase S13 family.</text>
</comment>
<dbReference type="GO" id="GO:0006508">
    <property type="term" value="P:proteolysis"/>
    <property type="evidence" value="ECO:0007669"/>
    <property type="project" value="InterPro"/>
</dbReference>
<dbReference type="GO" id="GO:0000270">
    <property type="term" value="P:peptidoglycan metabolic process"/>
    <property type="evidence" value="ECO:0007669"/>
    <property type="project" value="TreeGrafter"/>
</dbReference>
<sequence>MGVLGGVILASGYFASSSFAARVTPLESGAITQQPKIAVLSARRTPNTLSNDTRLGGLRRSLSSLQGRVPPDGCLTVDWLGQSLSDVRGDKLLVPASAVKVLTAATALEVLGPTFTYKTEVFAAKTDQPGVVTDLFLVGGGDPVIVRNEYVATEKYKTFNGTSLETLADQIVATGVRTISGSIVGIDSRYDDKRFVDVWPTEFHFTESGPLGALLVNDGVVVGEPNKPDDPALAAATELRTLLSARGVAVTGAVRHDAALPNNATAVTTISSSPLPLILREMLVNSDNNTAEMVLKEIGFSKKKSGSTAAGLEVMSQYFLDKKISPVPTLIDGSGLSSSNQASCRSFMELLNSQASQLAPMLAIAGTTGTLSTAFEDSPMNGRLLGKTGTLSGVKALVGYLPVEGGQPVVFAFIMNASGIDNKTSYRPLWNALGEALNKAKSTPRADQLAP</sequence>
<dbReference type="PRINTS" id="PR00922">
    <property type="entry name" value="DADACBPTASE3"/>
</dbReference>
<dbReference type="NCBIfam" id="TIGR00666">
    <property type="entry name" value="PBP4"/>
    <property type="match status" value="1"/>
</dbReference>
<dbReference type="InterPro" id="IPR000667">
    <property type="entry name" value="Peptidase_S13"/>
</dbReference>
<dbReference type="EMBL" id="CAEZWV010000009">
    <property type="protein sequence ID" value="CAB4667884.1"/>
    <property type="molecule type" value="Genomic_DNA"/>
</dbReference>
<proteinExistence type="inferred from homology"/>
<protein>
    <submittedName>
        <fullName evidence="3">Unannotated protein</fullName>
    </submittedName>
</protein>
<reference evidence="3" key="1">
    <citation type="submission" date="2020-05" db="EMBL/GenBank/DDBJ databases">
        <authorList>
            <person name="Chiriac C."/>
            <person name="Salcher M."/>
            <person name="Ghai R."/>
            <person name="Kavagutti S V."/>
        </authorList>
    </citation>
    <scope>NUCLEOTIDE SEQUENCE</scope>
</reference>
<dbReference type="Gene3D" id="3.50.80.20">
    <property type="entry name" value="D-Ala-D-Ala carboxypeptidase C, peptidase S13"/>
    <property type="match status" value="1"/>
</dbReference>
<dbReference type="Pfam" id="PF02113">
    <property type="entry name" value="Peptidase_S13"/>
    <property type="match status" value="2"/>
</dbReference>
<keyword evidence="2" id="KW-0378">Hydrolase</keyword>
<dbReference type="Gene3D" id="3.40.710.10">
    <property type="entry name" value="DD-peptidase/beta-lactamase superfamily"/>
    <property type="match status" value="1"/>
</dbReference>
<dbReference type="GO" id="GO:0004185">
    <property type="term" value="F:serine-type carboxypeptidase activity"/>
    <property type="evidence" value="ECO:0007669"/>
    <property type="project" value="InterPro"/>
</dbReference>
<dbReference type="AlphaFoldDB" id="A0A6J6M4T6"/>